<organism evidence="1 2">
    <name type="scientific">Cellulomonas gilvus (strain ATCC 13127 / NRRL B-14078)</name>
    <name type="common">Cellvibrio gilvus</name>
    <dbReference type="NCBI Taxonomy" id="593907"/>
    <lineage>
        <taxon>Bacteria</taxon>
        <taxon>Bacillati</taxon>
        <taxon>Actinomycetota</taxon>
        <taxon>Actinomycetes</taxon>
        <taxon>Micrococcales</taxon>
        <taxon>Cellulomonadaceae</taxon>
        <taxon>Cellulomonas</taxon>
    </lineage>
</organism>
<keyword evidence="2" id="KW-1185">Reference proteome</keyword>
<gene>
    <name evidence="1" type="ordered locus">Celgi_1016</name>
</gene>
<protein>
    <recommendedName>
        <fullName evidence="3">GCN5-related N-acetyltransferase</fullName>
    </recommendedName>
</protein>
<reference evidence="2" key="1">
    <citation type="submission" date="2011-04" db="EMBL/GenBank/DDBJ databases">
        <title>Complete sequence of Cellvibrio gilvus ATCC 13127.</title>
        <authorList>
            <person name="Lucas S."/>
            <person name="Han J."/>
            <person name="Lapidus A."/>
            <person name="Cheng J.-F."/>
            <person name="Goodwin L."/>
            <person name="Pitluck S."/>
            <person name="Peters L."/>
            <person name="Munk A."/>
            <person name="Detter J.C."/>
            <person name="Han C."/>
            <person name="Tapia R."/>
            <person name="Land M."/>
            <person name="Hauser L."/>
            <person name="Kyrpides N."/>
            <person name="Ivanova N."/>
            <person name="Ovchinnikova G."/>
            <person name="Pagani I."/>
            <person name="Mead D."/>
            <person name="Brumm P."/>
            <person name="Woyke T."/>
        </authorList>
    </citation>
    <scope>NUCLEOTIDE SEQUENCE [LARGE SCALE GENOMIC DNA]</scope>
    <source>
        <strain evidence="2">ATCC 13127 / NRRL B-14078</strain>
    </source>
</reference>
<sequence length="154" mass="16270">MSQLLDLPVAPTPLLGAPPRIAGAPGPAVVVPEQRGPVDDVVLVFEDNAPVAGGSYHLAAVGPALAHAADGERIAELTGVWALPGRRRRDRVRRALAALERSASLAGYARLRVAVDASRTDVLAVLRAGWFTPVEREGRPQADVVVLEKWLLPA</sequence>
<evidence type="ECO:0000313" key="1">
    <source>
        <dbReference type="EMBL" id="AEI11535.1"/>
    </source>
</evidence>
<name>F8A0R3_CELGA</name>
<dbReference type="EMBL" id="CP002665">
    <property type="protein sequence ID" value="AEI11535.1"/>
    <property type="molecule type" value="Genomic_DNA"/>
</dbReference>
<dbReference type="RefSeq" id="WP_013883054.1">
    <property type="nucleotide sequence ID" value="NC_015671.1"/>
</dbReference>
<dbReference type="Gene3D" id="3.40.630.30">
    <property type="match status" value="1"/>
</dbReference>
<dbReference type="KEGG" id="cga:Celgi_1016"/>
<dbReference type="Proteomes" id="UP000000485">
    <property type="component" value="Chromosome"/>
</dbReference>
<dbReference type="InterPro" id="IPR016181">
    <property type="entry name" value="Acyl_CoA_acyltransferase"/>
</dbReference>
<dbReference type="OrthoDB" id="4829912at2"/>
<evidence type="ECO:0008006" key="3">
    <source>
        <dbReference type="Google" id="ProtNLM"/>
    </source>
</evidence>
<proteinExistence type="predicted"/>
<accession>F8A0R3</accession>
<evidence type="ECO:0000313" key="2">
    <source>
        <dbReference type="Proteomes" id="UP000000485"/>
    </source>
</evidence>
<dbReference type="HOGENOM" id="CLU_1701083_0_0_11"/>
<dbReference type="AlphaFoldDB" id="F8A0R3"/>
<dbReference type="SUPFAM" id="SSF55729">
    <property type="entry name" value="Acyl-CoA N-acyltransferases (Nat)"/>
    <property type="match status" value="1"/>
</dbReference>